<name>A0ABS2APE2_9ACTN</name>
<dbReference type="Proteomes" id="UP000632138">
    <property type="component" value="Unassembled WGS sequence"/>
</dbReference>
<comment type="caution">
    <text evidence="1">The sequence shown here is derived from an EMBL/GenBank/DDBJ whole genome shotgun (WGS) entry which is preliminary data.</text>
</comment>
<evidence type="ECO:0000313" key="2">
    <source>
        <dbReference type="Proteomes" id="UP000632138"/>
    </source>
</evidence>
<organism evidence="1 2">
    <name type="scientific">Paractinoplanes ovalisporus</name>
    <dbReference type="NCBI Taxonomy" id="2810368"/>
    <lineage>
        <taxon>Bacteria</taxon>
        <taxon>Bacillati</taxon>
        <taxon>Actinomycetota</taxon>
        <taxon>Actinomycetes</taxon>
        <taxon>Micromonosporales</taxon>
        <taxon>Micromonosporaceae</taxon>
        <taxon>Paractinoplanes</taxon>
    </lineage>
</organism>
<sequence length="265" mass="29387">MPDLLDPILAEFAAFVAANARDVRGFLSVHESRWIAKQTQHRSGDAGSHHVFDLPSLVANRHTERILHSIGASSEQVLYLVDLVLKYLIYAERANGGYYLTHPIRGKQSFEFLHRSEAPANGVLKTIPFRLGPSIALMARGRDEDWFTSMLHEARGHVRSEGFTELRSPGSVSRESLRELSAKLKLPANVRGYDRLERASSIATAGTGLVGSLVSSNMWPAVLGSAVTIATEVWTGHVPSRISQVSWLQWMFEWPVEKQASSSDK</sequence>
<keyword evidence="2" id="KW-1185">Reference proteome</keyword>
<reference evidence="1 2" key="1">
    <citation type="submission" date="2021-01" db="EMBL/GenBank/DDBJ databases">
        <title>Actinoplanes sp. nov. LDG1-06 isolated from lichen.</title>
        <authorList>
            <person name="Saeng-In P."/>
            <person name="Phongsopitanun W."/>
            <person name="Kanchanasin P."/>
            <person name="Yuki M."/>
            <person name="Kudo T."/>
            <person name="Ohkuma M."/>
            <person name="Tanasupawat S."/>
        </authorList>
    </citation>
    <scope>NUCLEOTIDE SEQUENCE [LARGE SCALE GENOMIC DNA]</scope>
    <source>
        <strain evidence="1 2">LDG1-06</strain>
    </source>
</reference>
<proteinExistence type="predicted"/>
<protein>
    <submittedName>
        <fullName evidence="1">Uncharacterized protein</fullName>
    </submittedName>
</protein>
<evidence type="ECO:0000313" key="1">
    <source>
        <dbReference type="EMBL" id="MBM2621722.1"/>
    </source>
</evidence>
<accession>A0ABS2APE2</accession>
<gene>
    <name evidence="1" type="ORF">JIG36_40085</name>
</gene>
<dbReference type="EMBL" id="JAENHP010000021">
    <property type="protein sequence ID" value="MBM2621722.1"/>
    <property type="molecule type" value="Genomic_DNA"/>
</dbReference>